<keyword evidence="2" id="KW-1185">Reference proteome</keyword>
<protein>
    <submittedName>
        <fullName evidence="1">Uncharacterized protein</fullName>
    </submittedName>
</protein>
<reference evidence="1 2" key="1">
    <citation type="journal article" date="2018" name="Sci. Rep.">
        <title>Genomic signatures of local adaptation to the degree of environmental predictability in rotifers.</title>
        <authorList>
            <person name="Franch-Gras L."/>
            <person name="Hahn C."/>
            <person name="Garcia-Roger E.M."/>
            <person name="Carmona M.J."/>
            <person name="Serra M."/>
            <person name="Gomez A."/>
        </authorList>
    </citation>
    <scope>NUCLEOTIDE SEQUENCE [LARGE SCALE GENOMIC DNA]</scope>
    <source>
        <strain evidence="1">HYR1</strain>
    </source>
</reference>
<sequence>DNLSEIFDDIDLDDLDELDLGLEETEEHQERLT</sequence>
<dbReference type="EMBL" id="REGN01006589">
    <property type="protein sequence ID" value="RNA08959.1"/>
    <property type="molecule type" value="Genomic_DNA"/>
</dbReference>
<name>A0A3M7QCI1_BRAPC</name>
<evidence type="ECO:0000313" key="1">
    <source>
        <dbReference type="EMBL" id="RNA08959.1"/>
    </source>
</evidence>
<organism evidence="1 2">
    <name type="scientific">Brachionus plicatilis</name>
    <name type="common">Marine rotifer</name>
    <name type="synonym">Brachionus muelleri</name>
    <dbReference type="NCBI Taxonomy" id="10195"/>
    <lineage>
        <taxon>Eukaryota</taxon>
        <taxon>Metazoa</taxon>
        <taxon>Spiralia</taxon>
        <taxon>Gnathifera</taxon>
        <taxon>Rotifera</taxon>
        <taxon>Eurotatoria</taxon>
        <taxon>Monogononta</taxon>
        <taxon>Pseudotrocha</taxon>
        <taxon>Ploima</taxon>
        <taxon>Brachionidae</taxon>
        <taxon>Brachionus</taxon>
    </lineage>
</organism>
<feature type="non-terminal residue" evidence="1">
    <location>
        <position position="1"/>
    </location>
</feature>
<accession>A0A3M7QCI1</accession>
<gene>
    <name evidence="1" type="ORF">BpHYR1_035608</name>
</gene>
<dbReference type="AlphaFoldDB" id="A0A3M7QCI1"/>
<proteinExistence type="predicted"/>
<comment type="caution">
    <text evidence="1">The sequence shown here is derived from an EMBL/GenBank/DDBJ whole genome shotgun (WGS) entry which is preliminary data.</text>
</comment>
<dbReference type="Proteomes" id="UP000276133">
    <property type="component" value="Unassembled WGS sequence"/>
</dbReference>
<evidence type="ECO:0000313" key="2">
    <source>
        <dbReference type="Proteomes" id="UP000276133"/>
    </source>
</evidence>